<dbReference type="RefSeq" id="WP_104357534.1">
    <property type="nucleotide sequence ID" value="NZ_CALFFA010000032.1"/>
</dbReference>
<reference evidence="3 5" key="1">
    <citation type="submission" date="2018-02" db="EMBL/GenBank/DDBJ databases">
        <title>Reclassifiation of [Polyangium] brachysporum DSM 7029 as Guopingzhaonella breviflexa gen. nov., sp. nov., a member of the family Comamonadaceae.</title>
        <authorList>
            <person name="Tang B."/>
        </authorList>
    </citation>
    <scope>NUCLEOTIDE SEQUENCE [LARGE SCALE GENOMIC DNA]</scope>
    <source>
        <strain evidence="3 5">DSM 15344</strain>
    </source>
</reference>
<name>A0A2S5T464_9BURK</name>
<dbReference type="GO" id="GO:0005829">
    <property type="term" value="C:cytosol"/>
    <property type="evidence" value="ECO:0007669"/>
    <property type="project" value="TreeGrafter"/>
</dbReference>
<evidence type="ECO:0000256" key="1">
    <source>
        <dbReference type="ARBA" id="ARBA00022676"/>
    </source>
</evidence>
<dbReference type="InterPro" id="IPR051199">
    <property type="entry name" value="LPS_LOS_Heptosyltrfase"/>
</dbReference>
<evidence type="ECO:0000313" key="4">
    <source>
        <dbReference type="EMBL" id="TCP06772.1"/>
    </source>
</evidence>
<dbReference type="CDD" id="cd03789">
    <property type="entry name" value="GT9_LPS_heptosyltransferase"/>
    <property type="match status" value="1"/>
</dbReference>
<evidence type="ECO:0000313" key="5">
    <source>
        <dbReference type="Proteomes" id="UP000239406"/>
    </source>
</evidence>
<dbReference type="GO" id="GO:0008713">
    <property type="term" value="F:ADP-heptose-lipopolysaccharide heptosyltransferase activity"/>
    <property type="evidence" value="ECO:0007669"/>
    <property type="project" value="TreeGrafter"/>
</dbReference>
<evidence type="ECO:0000313" key="3">
    <source>
        <dbReference type="EMBL" id="PPE69785.1"/>
    </source>
</evidence>
<dbReference type="EMBL" id="PSNY01000009">
    <property type="protein sequence ID" value="PPE69785.1"/>
    <property type="molecule type" value="Genomic_DNA"/>
</dbReference>
<sequence>MRPLDAGVRRIALFRALVLGDVLCAVPAWRALRAACPAARLTLVGLPWARELAQRLSCLDDFVAFPGHPALPEGRCDARAWPAFLARLRAQSCDVALQMHGSGTVTNPLVRRFGAQRTVGFCTGGDGGEDPADFMPWPQQGHEIDRLLSLTDALGVPRRGRALEFPLGEADRRALRQRGLVPPRSYVVVHPGAQLPSRCWPAACFARVADALAGAGHAVVLTGTSGEAPLVRQVQAAMRAPATDLAGRTGLFELGALVERARLVVCNDTGISHVAAALQVPSVVISSGGDVARWRPLDAQRHRVLWRDAPCRPCAHPVCPYGHECARGVPVEAVLDAARALLRKEPHAT</sequence>
<dbReference type="Pfam" id="PF01075">
    <property type="entry name" value="Glyco_transf_9"/>
    <property type="match status" value="1"/>
</dbReference>
<dbReference type="SUPFAM" id="SSF53756">
    <property type="entry name" value="UDP-Glycosyltransferase/glycogen phosphorylase"/>
    <property type="match status" value="1"/>
</dbReference>
<dbReference type="AlphaFoldDB" id="A0A2S5T464"/>
<dbReference type="Proteomes" id="UP000294772">
    <property type="component" value="Unassembled WGS sequence"/>
</dbReference>
<dbReference type="InterPro" id="IPR002201">
    <property type="entry name" value="Glyco_trans_9"/>
</dbReference>
<dbReference type="PANTHER" id="PTHR30160:SF1">
    <property type="entry name" value="LIPOPOLYSACCHARIDE 1,2-N-ACETYLGLUCOSAMINETRANSFERASE-RELATED"/>
    <property type="match status" value="1"/>
</dbReference>
<reference evidence="4 6" key="2">
    <citation type="submission" date="2019-03" db="EMBL/GenBank/DDBJ databases">
        <title>Genomic Encyclopedia of Type Strains, Phase IV (KMG-IV): sequencing the most valuable type-strain genomes for metagenomic binning, comparative biology and taxonomic classification.</title>
        <authorList>
            <person name="Goeker M."/>
        </authorList>
    </citation>
    <scope>NUCLEOTIDE SEQUENCE [LARGE SCALE GENOMIC DNA]</scope>
    <source>
        <strain evidence="4 6">DSM 15264</strain>
    </source>
</reference>
<dbReference type="EMBL" id="SLXF01000006">
    <property type="protein sequence ID" value="TCP06772.1"/>
    <property type="molecule type" value="Genomic_DNA"/>
</dbReference>
<keyword evidence="2 3" id="KW-0808">Transferase</keyword>
<keyword evidence="5" id="KW-1185">Reference proteome</keyword>
<protein>
    <submittedName>
        <fullName evidence="4">ADP-heptose:LPS heptosyltransferase</fullName>
    </submittedName>
    <submittedName>
        <fullName evidence="3">LPS biosynthesis glycosyltransferase</fullName>
    </submittedName>
</protein>
<organism evidence="3 5">
    <name type="scientific">Caldimonas thermodepolymerans</name>
    <dbReference type="NCBI Taxonomy" id="215580"/>
    <lineage>
        <taxon>Bacteria</taxon>
        <taxon>Pseudomonadati</taxon>
        <taxon>Pseudomonadota</taxon>
        <taxon>Betaproteobacteria</taxon>
        <taxon>Burkholderiales</taxon>
        <taxon>Sphaerotilaceae</taxon>
        <taxon>Caldimonas</taxon>
    </lineage>
</organism>
<evidence type="ECO:0000313" key="6">
    <source>
        <dbReference type="Proteomes" id="UP000294772"/>
    </source>
</evidence>
<dbReference type="PANTHER" id="PTHR30160">
    <property type="entry name" value="TETRAACYLDISACCHARIDE 4'-KINASE-RELATED"/>
    <property type="match status" value="1"/>
</dbReference>
<comment type="caution">
    <text evidence="3">The sequence shown here is derived from an EMBL/GenBank/DDBJ whole genome shotgun (WGS) entry which is preliminary data.</text>
</comment>
<proteinExistence type="predicted"/>
<gene>
    <name evidence="3" type="ORF">C1702_09890</name>
    <name evidence="4" type="ORF">EV676_106257</name>
</gene>
<keyword evidence="1" id="KW-0328">Glycosyltransferase</keyword>
<dbReference type="OrthoDB" id="9807356at2"/>
<accession>A0A2S5T464</accession>
<dbReference type="Gene3D" id="3.40.50.2000">
    <property type="entry name" value="Glycogen Phosphorylase B"/>
    <property type="match status" value="2"/>
</dbReference>
<dbReference type="GO" id="GO:0009244">
    <property type="term" value="P:lipopolysaccharide core region biosynthetic process"/>
    <property type="evidence" value="ECO:0007669"/>
    <property type="project" value="TreeGrafter"/>
</dbReference>
<evidence type="ECO:0000256" key="2">
    <source>
        <dbReference type="ARBA" id="ARBA00022679"/>
    </source>
</evidence>
<dbReference type="Proteomes" id="UP000239406">
    <property type="component" value="Unassembled WGS sequence"/>
</dbReference>